<dbReference type="AlphaFoldDB" id="A0A7K4HLW3"/>
<evidence type="ECO:0000256" key="6">
    <source>
        <dbReference type="SAM" id="Phobius"/>
    </source>
</evidence>
<evidence type="ECO:0000256" key="5">
    <source>
        <dbReference type="ARBA" id="ARBA00023136"/>
    </source>
</evidence>
<dbReference type="InterPro" id="IPR020948">
    <property type="entry name" value="P_starv_induced_PsiE-like"/>
</dbReference>
<sequence>MLEYLNTFERWVYRILTALLAVVIAFSVYELAILVAYGLVDDRMFRLENHELLGVFGAFLLVLIGIELLDTMRAYIEKHEVHVEVIMLVAIIAIARKIILLESSEAADLPLIGMALLLMALAAGYYIVVRTRRIQDGE</sequence>
<evidence type="ECO:0000256" key="2">
    <source>
        <dbReference type="ARBA" id="ARBA00022475"/>
    </source>
</evidence>
<dbReference type="GO" id="GO:0005886">
    <property type="term" value="C:plasma membrane"/>
    <property type="evidence" value="ECO:0007669"/>
    <property type="project" value="UniProtKB-SubCell"/>
</dbReference>
<dbReference type="Proteomes" id="UP000570823">
    <property type="component" value="Unassembled WGS sequence"/>
</dbReference>
<evidence type="ECO:0000313" key="8">
    <source>
        <dbReference type="Proteomes" id="UP000570823"/>
    </source>
</evidence>
<feature type="transmembrane region" description="Helical" evidence="6">
    <location>
        <begin position="52"/>
        <end position="69"/>
    </location>
</feature>
<evidence type="ECO:0000256" key="3">
    <source>
        <dbReference type="ARBA" id="ARBA00022692"/>
    </source>
</evidence>
<reference evidence="7 8" key="1">
    <citation type="submission" date="2020-06" db="EMBL/GenBank/DDBJ databases">
        <title>Methanofollis fontis sp. nov., a methanogen isolated from marine sediments near a cold seep at Four-Way Closure Ridge offshore southwestern Taiwan.</title>
        <authorList>
            <person name="Chen S.-C."/>
            <person name="Teng N.-H."/>
            <person name="Lin Y.-S."/>
            <person name="Lai M.-C."/>
            <person name="Chen H.-H."/>
            <person name="Wang C.-C."/>
        </authorList>
    </citation>
    <scope>NUCLEOTIDE SEQUENCE [LARGE SCALE GENOMIC DNA]</scope>
    <source>
        <strain evidence="7 8">DSM 2702</strain>
    </source>
</reference>
<comment type="caution">
    <text evidence="7">The sequence shown here is derived from an EMBL/GenBank/DDBJ whole genome shotgun (WGS) entry which is preliminary data.</text>
</comment>
<keyword evidence="3 6" id="KW-0812">Transmembrane</keyword>
<feature type="transmembrane region" description="Helical" evidence="6">
    <location>
        <begin position="12"/>
        <end position="40"/>
    </location>
</feature>
<feature type="transmembrane region" description="Helical" evidence="6">
    <location>
        <begin position="81"/>
        <end position="99"/>
    </location>
</feature>
<protein>
    <submittedName>
        <fullName evidence="7">Phosphate-starvation-inducible PsiE family protein</fullName>
    </submittedName>
</protein>
<keyword evidence="2" id="KW-1003">Cell membrane</keyword>
<evidence type="ECO:0000256" key="1">
    <source>
        <dbReference type="ARBA" id="ARBA00004651"/>
    </source>
</evidence>
<keyword evidence="8" id="KW-1185">Reference proteome</keyword>
<name>A0A7K4HLW3_9EURY</name>
<dbReference type="RefSeq" id="WP_176787836.1">
    <property type="nucleotide sequence ID" value="NZ_JABXWR010000001.1"/>
</dbReference>
<keyword evidence="4 6" id="KW-1133">Transmembrane helix</keyword>
<evidence type="ECO:0000313" key="7">
    <source>
        <dbReference type="EMBL" id="NVO66152.1"/>
    </source>
</evidence>
<organism evidence="7 8">
    <name type="scientific">Methanofollis tationis</name>
    <dbReference type="NCBI Taxonomy" id="81417"/>
    <lineage>
        <taxon>Archaea</taxon>
        <taxon>Methanobacteriati</taxon>
        <taxon>Methanobacteriota</taxon>
        <taxon>Stenosarchaea group</taxon>
        <taxon>Methanomicrobia</taxon>
        <taxon>Methanomicrobiales</taxon>
        <taxon>Methanomicrobiaceae</taxon>
        <taxon>Methanofollis</taxon>
    </lineage>
</organism>
<proteinExistence type="predicted"/>
<comment type="subcellular location">
    <subcellularLocation>
        <location evidence="1">Cell membrane</location>
        <topology evidence="1">Multi-pass membrane protein</topology>
    </subcellularLocation>
</comment>
<keyword evidence="5 6" id="KW-0472">Membrane</keyword>
<dbReference type="EMBL" id="JABXWR010000001">
    <property type="protein sequence ID" value="NVO66152.1"/>
    <property type="molecule type" value="Genomic_DNA"/>
</dbReference>
<dbReference type="OrthoDB" id="118021at2157"/>
<feature type="transmembrane region" description="Helical" evidence="6">
    <location>
        <begin position="111"/>
        <end position="129"/>
    </location>
</feature>
<accession>A0A7K4HLW3</accession>
<dbReference type="Pfam" id="PF06146">
    <property type="entry name" value="PsiE"/>
    <property type="match status" value="1"/>
</dbReference>
<evidence type="ECO:0000256" key="4">
    <source>
        <dbReference type="ARBA" id="ARBA00022989"/>
    </source>
</evidence>
<gene>
    <name evidence="7" type="ORF">HWN36_02230</name>
</gene>